<feature type="region of interest" description="Disordered" evidence="1">
    <location>
        <begin position="416"/>
        <end position="438"/>
    </location>
</feature>
<dbReference type="EMBL" id="CDMY01000246">
    <property type="protein sequence ID" value="CEL96781.1"/>
    <property type="molecule type" value="Genomic_DNA"/>
</dbReference>
<keyword evidence="2" id="KW-0812">Transmembrane</keyword>
<dbReference type="VEuPathDB" id="CryptoDB:Vbra_20399"/>
<proteinExistence type="predicted"/>
<keyword evidence="4" id="KW-1185">Reference proteome</keyword>
<dbReference type="InParanoid" id="A0A0G4EK47"/>
<evidence type="ECO:0000256" key="2">
    <source>
        <dbReference type="SAM" id="Phobius"/>
    </source>
</evidence>
<evidence type="ECO:0000313" key="3">
    <source>
        <dbReference type="EMBL" id="CEL96781.1"/>
    </source>
</evidence>
<evidence type="ECO:0000313" key="4">
    <source>
        <dbReference type="Proteomes" id="UP000041254"/>
    </source>
</evidence>
<evidence type="ECO:0000256" key="1">
    <source>
        <dbReference type="SAM" id="MobiDB-lite"/>
    </source>
</evidence>
<feature type="region of interest" description="Disordered" evidence="1">
    <location>
        <begin position="1"/>
        <end position="45"/>
    </location>
</feature>
<feature type="compositionally biased region" description="Pro residues" evidence="1">
    <location>
        <begin position="261"/>
        <end position="270"/>
    </location>
</feature>
<sequence length="438" mass="48135">MDAVQTDMAGTTKMEEPAGDCTGPSDHVPSPCSSPETAANRRPSRPSSVLARLLVHLLVHTASAKPFFKRQVPVRCPRPGALIKCSTTLALRHTGDVGWMSFFAHTAGRGTTATSLSFEVLADRYDSIQAFLMREPDYRLAREGEVFSYLDDGSCGMVLPGMSVGVRRCEKRVDFDASDMSDDIFYLVVRSMTNRLVQVHLFLQLTDARREFVHYSTTEKTARQSEANERKEAKKGSAAPPSANQTVAAFSPLSHHALPTEPLPPFPQPPGKRAGSRPPHTANVTSPQLAPDGDGPAQHNAPEPPEPTPAPHHRPFWQKWHDLLMAFGVVVIALVTVNLVGCYLCWRCLRRHPPPPAVFRRTSPMGAGPPDITTYPPLIDPPPRMATMAPYPARHHPVQQQMRMGLSTHVGRAKSSVEIGSREDNYRPPSPISYHGHV</sequence>
<accession>A0A0G4EK47</accession>
<reference evidence="3 4" key="1">
    <citation type="submission" date="2014-11" db="EMBL/GenBank/DDBJ databases">
        <authorList>
            <person name="Zhu J."/>
            <person name="Qi W."/>
            <person name="Song R."/>
        </authorList>
    </citation>
    <scope>NUCLEOTIDE SEQUENCE [LARGE SCALE GENOMIC DNA]</scope>
</reference>
<organism evidence="3 4">
    <name type="scientific">Vitrella brassicaformis (strain CCMP3155)</name>
    <dbReference type="NCBI Taxonomy" id="1169540"/>
    <lineage>
        <taxon>Eukaryota</taxon>
        <taxon>Sar</taxon>
        <taxon>Alveolata</taxon>
        <taxon>Colpodellida</taxon>
        <taxon>Vitrellaceae</taxon>
        <taxon>Vitrella</taxon>
    </lineage>
</organism>
<keyword evidence="2" id="KW-0472">Membrane</keyword>
<dbReference type="Proteomes" id="UP000041254">
    <property type="component" value="Unassembled WGS sequence"/>
</dbReference>
<feature type="compositionally biased region" description="Basic and acidic residues" evidence="1">
    <location>
        <begin position="220"/>
        <end position="235"/>
    </location>
</feature>
<name>A0A0G4EK47_VITBC</name>
<feature type="transmembrane region" description="Helical" evidence="2">
    <location>
        <begin position="323"/>
        <end position="346"/>
    </location>
</feature>
<keyword evidence="2" id="KW-1133">Transmembrane helix</keyword>
<protein>
    <submittedName>
        <fullName evidence="3">Uncharacterized protein</fullName>
    </submittedName>
</protein>
<gene>
    <name evidence="3" type="ORF">Vbra_20399</name>
</gene>
<feature type="region of interest" description="Disordered" evidence="1">
    <location>
        <begin position="216"/>
        <end position="244"/>
    </location>
</feature>
<feature type="region of interest" description="Disordered" evidence="1">
    <location>
        <begin position="258"/>
        <end position="313"/>
    </location>
</feature>
<dbReference type="AlphaFoldDB" id="A0A0G4EK47"/>